<keyword evidence="11" id="KW-0408">Iron</keyword>
<evidence type="ECO:0000256" key="11">
    <source>
        <dbReference type="ARBA" id="ARBA00023004"/>
    </source>
</evidence>
<dbReference type="InterPro" id="IPR005467">
    <property type="entry name" value="His_kinase_dom"/>
</dbReference>
<dbReference type="GO" id="GO:0046872">
    <property type="term" value="F:metal ion binding"/>
    <property type="evidence" value="ECO:0007669"/>
    <property type="project" value="UniProtKB-KW"/>
</dbReference>
<evidence type="ECO:0000256" key="2">
    <source>
        <dbReference type="ARBA" id="ARBA00001966"/>
    </source>
</evidence>
<dbReference type="PROSITE" id="PS50109">
    <property type="entry name" value="HIS_KIN"/>
    <property type="match status" value="1"/>
</dbReference>
<organism evidence="20 21">
    <name type="scientific">Pseudoduganella armeniaca</name>
    <dbReference type="NCBI Taxonomy" id="2072590"/>
    <lineage>
        <taxon>Bacteria</taxon>
        <taxon>Pseudomonadati</taxon>
        <taxon>Pseudomonadota</taxon>
        <taxon>Betaproteobacteria</taxon>
        <taxon>Burkholderiales</taxon>
        <taxon>Oxalobacteraceae</taxon>
        <taxon>Telluria group</taxon>
        <taxon>Pseudoduganella</taxon>
    </lineage>
</organism>
<dbReference type="PANTHER" id="PTHR24421:SF58">
    <property type="entry name" value="SIGNAL TRANSDUCTION HISTIDINE-PROTEIN KINASE_PHOSPHATASE UHPB"/>
    <property type="match status" value="1"/>
</dbReference>
<evidence type="ECO:0000256" key="1">
    <source>
        <dbReference type="ARBA" id="ARBA00000085"/>
    </source>
</evidence>
<keyword evidence="7" id="KW-0963">Cytoplasm</keyword>
<evidence type="ECO:0000256" key="4">
    <source>
        <dbReference type="ARBA" id="ARBA00012438"/>
    </source>
</evidence>
<keyword evidence="13" id="KW-0411">Iron-sulfur</keyword>
<keyword evidence="10 20" id="KW-0418">Kinase</keyword>
<feature type="transmembrane region" description="Helical" evidence="17">
    <location>
        <begin position="41"/>
        <end position="67"/>
    </location>
</feature>
<dbReference type="GO" id="GO:0005737">
    <property type="term" value="C:cytoplasm"/>
    <property type="evidence" value="ECO:0007669"/>
    <property type="project" value="UniProtKB-SubCell"/>
</dbReference>
<comment type="cofactor">
    <cofactor evidence="2">
        <name>[4Fe-4S] cluster</name>
        <dbReference type="ChEBI" id="CHEBI:49883"/>
    </cofactor>
</comment>
<evidence type="ECO:0000256" key="8">
    <source>
        <dbReference type="ARBA" id="ARBA00022679"/>
    </source>
</evidence>
<evidence type="ECO:0000256" key="15">
    <source>
        <dbReference type="ARBA" id="ARBA00030800"/>
    </source>
</evidence>
<dbReference type="Pfam" id="PF07730">
    <property type="entry name" value="HisKA_3"/>
    <property type="match status" value="1"/>
</dbReference>
<dbReference type="PRINTS" id="PR00344">
    <property type="entry name" value="BCTRLSENSOR"/>
</dbReference>
<dbReference type="InterPro" id="IPR050482">
    <property type="entry name" value="Sensor_HK_TwoCompSys"/>
</dbReference>
<gene>
    <name evidence="20" type="ORF">C9I28_14995</name>
</gene>
<keyword evidence="17" id="KW-1133">Transmembrane helix</keyword>
<dbReference type="GO" id="GO:0016020">
    <property type="term" value="C:membrane"/>
    <property type="evidence" value="ECO:0007669"/>
    <property type="project" value="InterPro"/>
</dbReference>
<feature type="domain" description="Histidine kinase" evidence="19">
    <location>
        <begin position="234"/>
        <end position="321"/>
    </location>
</feature>
<evidence type="ECO:0000256" key="16">
    <source>
        <dbReference type="SAM" id="MobiDB-lite"/>
    </source>
</evidence>
<evidence type="ECO:0000256" key="17">
    <source>
        <dbReference type="SAM" id="Phobius"/>
    </source>
</evidence>
<evidence type="ECO:0000313" key="21">
    <source>
        <dbReference type="Proteomes" id="UP000240505"/>
    </source>
</evidence>
<dbReference type="GO" id="GO:0000155">
    <property type="term" value="F:phosphorelay sensor kinase activity"/>
    <property type="evidence" value="ECO:0007669"/>
    <property type="project" value="InterPro"/>
</dbReference>
<name>A0A2R4CB09_9BURK</name>
<evidence type="ECO:0000313" key="20">
    <source>
        <dbReference type="EMBL" id="AVR96834.1"/>
    </source>
</evidence>
<evidence type="ECO:0000256" key="18">
    <source>
        <dbReference type="SAM" id="SignalP"/>
    </source>
</evidence>
<dbReference type="EMBL" id="CP028324">
    <property type="protein sequence ID" value="AVR96834.1"/>
    <property type="molecule type" value="Genomic_DNA"/>
</dbReference>
<feature type="chain" id="PRO_5015357003" description="Oxygen sensor histidine kinase NreB" evidence="18">
    <location>
        <begin position="32"/>
        <end position="341"/>
    </location>
</feature>
<keyword evidence="21" id="KW-1185">Reference proteome</keyword>
<evidence type="ECO:0000256" key="10">
    <source>
        <dbReference type="ARBA" id="ARBA00022777"/>
    </source>
</evidence>
<reference evidence="20 21" key="1">
    <citation type="submission" date="2018-03" db="EMBL/GenBank/DDBJ databases">
        <title>Massilia armeniaca sp. nov., isolated from desert soil.</title>
        <authorList>
            <person name="Huang H."/>
            <person name="Ren M."/>
        </authorList>
    </citation>
    <scope>NUCLEOTIDE SEQUENCE [LARGE SCALE GENOMIC DNA]</scope>
    <source>
        <strain evidence="20 21">ZMN-3</strain>
    </source>
</reference>
<evidence type="ECO:0000256" key="12">
    <source>
        <dbReference type="ARBA" id="ARBA00023012"/>
    </source>
</evidence>
<proteinExistence type="predicted"/>
<evidence type="ECO:0000256" key="3">
    <source>
        <dbReference type="ARBA" id="ARBA00004496"/>
    </source>
</evidence>
<keyword evidence="18" id="KW-0732">Signal</keyword>
<evidence type="ECO:0000256" key="13">
    <source>
        <dbReference type="ARBA" id="ARBA00023014"/>
    </source>
</evidence>
<evidence type="ECO:0000256" key="14">
    <source>
        <dbReference type="ARBA" id="ARBA00024827"/>
    </source>
</evidence>
<dbReference type="KEGG" id="masz:C9I28_14995"/>
<dbReference type="InterPro" id="IPR003594">
    <property type="entry name" value="HATPase_dom"/>
</dbReference>
<evidence type="ECO:0000256" key="5">
    <source>
        <dbReference type="ARBA" id="ARBA00017322"/>
    </source>
</evidence>
<dbReference type="PANTHER" id="PTHR24421">
    <property type="entry name" value="NITRATE/NITRITE SENSOR PROTEIN NARX-RELATED"/>
    <property type="match status" value="1"/>
</dbReference>
<evidence type="ECO:0000256" key="7">
    <source>
        <dbReference type="ARBA" id="ARBA00022490"/>
    </source>
</evidence>
<dbReference type="EC" id="2.7.13.3" evidence="4"/>
<protein>
    <recommendedName>
        <fullName evidence="5">Oxygen sensor histidine kinase NreB</fullName>
        <ecNumber evidence="4">2.7.13.3</ecNumber>
    </recommendedName>
    <alternativeName>
        <fullName evidence="15">Nitrogen regulation protein B</fullName>
    </alternativeName>
</protein>
<dbReference type="InterPro" id="IPR036890">
    <property type="entry name" value="HATPase_C_sf"/>
</dbReference>
<comment type="subcellular location">
    <subcellularLocation>
        <location evidence="3">Cytoplasm</location>
    </subcellularLocation>
</comment>
<evidence type="ECO:0000256" key="6">
    <source>
        <dbReference type="ARBA" id="ARBA00022485"/>
    </source>
</evidence>
<sequence length="341" mass="35964">MNLGMHDGPLCSRCHGTALAGLAAAAPCAAAAPAAAAAQHLAVAAAALTVACAAVALTTLALLVCWLRGRTLARRCSRLALELGREQTRRAQAERAWRDSQAHLRRLAIARAGAREAERRRIGRDIHDDLGQHLLALHLDIGSLHNSPRLPGWLREQTGLLERHVRLTIHALRNVINDLRPAALEQGLRLAMRRHVDEFARLSGLRCQLDIAGLDGPAAAHAANAPFAALETVLFRLLQEALSNVLRHAAASNVHVTLRRDGDSLVLGVRDDGVGLAPGCEARGTGLSGMADRAAAAGGKLTLESQPGRGTMVTIVLPAASPGRPGRATGTAESPQAEYCE</sequence>
<accession>A0A2R4CB09</accession>
<comment type="catalytic activity">
    <reaction evidence="1">
        <text>ATP + protein L-histidine = ADP + protein N-phospho-L-histidine.</text>
        <dbReference type="EC" id="2.7.13.3"/>
    </reaction>
</comment>
<evidence type="ECO:0000259" key="19">
    <source>
        <dbReference type="PROSITE" id="PS50109"/>
    </source>
</evidence>
<feature type="region of interest" description="Disordered" evidence="16">
    <location>
        <begin position="319"/>
        <end position="341"/>
    </location>
</feature>
<dbReference type="CDD" id="cd16917">
    <property type="entry name" value="HATPase_UhpB-NarQ-NarX-like"/>
    <property type="match status" value="1"/>
</dbReference>
<comment type="function">
    <text evidence="14">Member of the two-component regulatory system NreB/NreC involved in the control of dissimilatory nitrate/nitrite reduction in response to oxygen. NreB functions as a direct oxygen sensor histidine kinase which is autophosphorylated, in the absence of oxygen, probably at the conserved histidine residue, and transfers its phosphate group probably to a conserved aspartate residue of NreC. NreB/NreC activates the expression of the nitrate (narGHJI) and nitrite (nir) reductase operons, as well as the putative nitrate transporter gene narT.</text>
</comment>
<dbReference type="GO" id="GO:0046983">
    <property type="term" value="F:protein dimerization activity"/>
    <property type="evidence" value="ECO:0007669"/>
    <property type="project" value="InterPro"/>
</dbReference>
<dbReference type="GO" id="GO:0051539">
    <property type="term" value="F:4 iron, 4 sulfur cluster binding"/>
    <property type="evidence" value="ECO:0007669"/>
    <property type="project" value="UniProtKB-KW"/>
</dbReference>
<dbReference type="InterPro" id="IPR011712">
    <property type="entry name" value="Sig_transdc_His_kin_sub3_dim/P"/>
</dbReference>
<keyword evidence="12" id="KW-0902">Two-component regulatory system</keyword>
<dbReference type="AlphaFoldDB" id="A0A2R4CB09"/>
<keyword evidence="9" id="KW-0479">Metal-binding</keyword>
<dbReference type="SMART" id="SM00387">
    <property type="entry name" value="HATPase_c"/>
    <property type="match status" value="1"/>
</dbReference>
<dbReference type="InterPro" id="IPR004358">
    <property type="entry name" value="Sig_transdc_His_kin-like_C"/>
</dbReference>
<dbReference type="SUPFAM" id="SSF55874">
    <property type="entry name" value="ATPase domain of HSP90 chaperone/DNA topoisomerase II/histidine kinase"/>
    <property type="match status" value="1"/>
</dbReference>
<keyword evidence="17" id="KW-0472">Membrane</keyword>
<keyword evidence="8" id="KW-0808">Transferase</keyword>
<feature type="signal peptide" evidence="18">
    <location>
        <begin position="1"/>
        <end position="31"/>
    </location>
</feature>
<dbReference type="Gene3D" id="3.30.565.10">
    <property type="entry name" value="Histidine kinase-like ATPase, C-terminal domain"/>
    <property type="match status" value="1"/>
</dbReference>
<keyword evidence="17" id="KW-0812">Transmembrane</keyword>
<keyword evidence="6" id="KW-0004">4Fe-4S</keyword>
<dbReference type="Proteomes" id="UP000240505">
    <property type="component" value="Chromosome"/>
</dbReference>
<dbReference type="Gene3D" id="1.20.5.1930">
    <property type="match status" value="1"/>
</dbReference>
<evidence type="ECO:0000256" key="9">
    <source>
        <dbReference type="ARBA" id="ARBA00022723"/>
    </source>
</evidence>
<dbReference type="Pfam" id="PF02518">
    <property type="entry name" value="HATPase_c"/>
    <property type="match status" value="1"/>
</dbReference>
<dbReference type="OrthoDB" id="9782588at2"/>